<dbReference type="InterPro" id="IPR012674">
    <property type="entry name" value="Calycin"/>
</dbReference>
<gene>
    <name evidence="3" type="ORF">IQ260_12290</name>
</gene>
<evidence type="ECO:0000259" key="1">
    <source>
        <dbReference type="Pfam" id="PF12204"/>
    </source>
</evidence>
<keyword evidence="4" id="KW-1185">Reference proteome</keyword>
<feature type="domain" description="Biogenesis factor required for ATP synthase 1-like C-terminal" evidence="2">
    <location>
        <begin position="160"/>
        <end position="289"/>
    </location>
</feature>
<dbReference type="PANTHER" id="PTHR33404">
    <property type="entry name" value="CELL DIVISION TOPOLOGICAL SPECIFICITY FACTOR HOMOLOG, CHLOROPLASTIC"/>
    <property type="match status" value="1"/>
</dbReference>
<dbReference type="RefSeq" id="WP_193993400.1">
    <property type="nucleotide sequence ID" value="NZ_JADEXP010000095.1"/>
</dbReference>
<evidence type="ECO:0000313" key="3">
    <source>
        <dbReference type="EMBL" id="MBE9067436.1"/>
    </source>
</evidence>
<dbReference type="EMBL" id="JADEXP010000095">
    <property type="protein sequence ID" value="MBE9067436.1"/>
    <property type="molecule type" value="Genomic_DNA"/>
</dbReference>
<dbReference type="InterPro" id="IPR022017">
    <property type="entry name" value="BFA1-like_DUF3598"/>
</dbReference>
<evidence type="ECO:0000313" key="4">
    <source>
        <dbReference type="Proteomes" id="UP000615026"/>
    </source>
</evidence>
<protein>
    <submittedName>
        <fullName evidence="3">DUF3598 family protein</fullName>
    </submittedName>
</protein>
<comment type="caution">
    <text evidence="3">The sequence shown here is derived from an EMBL/GenBank/DDBJ whole genome shotgun (WGS) entry which is preliminary data.</text>
</comment>
<evidence type="ECO:0000259" key="2">
    <source>
        <dbReference type="Pfam" id="PF21053"/>
    </source>
</evidence>
<dbReference type="PANTHER" id="PTHR33404:SF2">
    <property type="entry name" value="CELL DIVISION TOPOLOGICAL SPECIFICITY FACTOR HOMOLOG, CHLOROPLASTIC"/>
    <property type="match status" value="1"/>
</dbReference>
<dbReference type="AlphaFoldDB" id="A0A928ZU12"/>
<dbReference type="GO" id="GO:0000918">
    <property type="term" value="P:division septum site selection"/>
    <property type="evidence" value="ECO:0007669"/>
    <property type="project" value="TreeGrafter"/>
</dbReference>
<dbReference type="Gene3D" id="2.40.128.20">
    <property type="match status" value="2"/>
</dbReference>
<reference evidence="3" key="1">
    <citation type="submission" date="2020-10" db="EMBL/GenBank/DDBJ databases">
        <authorList>
            <person name="Castelo-Branco R."/>
            <person name="Eusebio N."/>
            <person name="Adriana R."/>
            <person name="Vieira A."/>
            <person name="Brugerolle De Fraissinette N."/>
            <person name="Rezende De Castro R."/>
            <person name="Schneider M.P."/>
            <person name="Vasconcelos V."/>
            <person name="Leao P.N."/>
        </authorList>
    </citation>
    <scope>NUCLEOTIDE SEQUENCE</scope>
    <source>
        <strain evidence="3">LEGE 11479</strain>
    </source>
</reference>
<proteinExistence type="predicted"/>
<accession>A0A928ZU12</accession>
<name>A0A928ZU12_LEPEC</name>
<dbReference type="Proteomes" id="UP000615026">
    <property type="component" value="Unassembled WGS sequence"/>
</dbReference>
<dbReference type="GO" id="GO:0005886">
    <property type="term" value="C:plasma membrane"/>
    <property type="evidence" value="ECO:0007669"/>
    <property type="project" value="TreeGrafter"/>
</dbReference>
<dbReference type="InterPro" id="IPR048378">
    <property type="entry name" value="BFA1-like_C"/>
</dbReference>
<organism evidence="3 4">
    <name type="scientific">Leptolyngbya cf. ectocarpi LEGE 11479</name>
    <dbReference type="NCBI Taxonomy" id="1828722"/>
    <lineage>
        <taxon>Bacteria</taxon>
        <taxon>Bacillati</taxon>
        <taxon>Cyanobacteriota</taxon>
        <taxon>Cyanophyceae</taxon>
        <taxon>Leptolyngbyales</taxon>
        <taxon>Leptolyngbyaceae</taxon>
        <taxon>Leptolyngbya group</taxon>
        <taxon>Leptolyngbya</taxon>
    </lineage>
</organism>
<sequence length="290" mass="33065">MIQFAGISIENLWTADQWTYIRKNVGEWHGSFIQFSPEADWVSETPSVLTLEEDRLDQHMVLVLKRTPQGQATQTMTRELGYPGAVPYICFFPTGAFSQGAMQRRPWSSFGAEFCLLSGKRRLRLVQLYNGTASGEHILDYVTLIPEYRPGADNATHEIARLSLDTLLGSWHGDRLYLPATMDRPQVSTSHWQARRSGAELILSGDGGLQKFTPIDPVDQYRWQAVDDLKHLWLLPRGVSCTVYPQLPSKHLAQIEVCWYLSDHRRQRIVRDYDAEGNWVGTALMIETRG</sequence>
<dbReference type="SUPFAM" id="SSF50814">
    <property type="entry name" value="Lipocalins"/>
    <property type="match status" value="2"/>
</dbReference>
<dbReference type="Pfam" id="PF21053">
    <property type="entry name" value="BFA1_C"/>
    <property type="match status" value="1"/>
</dbReference>
<dbReference type="Pfam" id="PF12204">
    <property type="entry name" value="DUF3598_N"/>
    <property type="match status" value="1"/>
</dbReference>
<feature type="domain" description="DUF3598" evidence="1">
    <location>
        <begin position="16"/>
        <end position="151"/>
    </location>
</feature>